<dbReference type="InterPro" id="IPR001584">
    <property type="entry name" value="Integrase_cat-core"/>
</dbReference>
<dbReference type="PANTHER" id="PTHR46889:SF4">
    <property type="entry name" value="TRANSPOSASE INSO FOR INSERTION SEQUENCE ELEMENT IS911B-RELATED"/>
    <property type="match status" value="1"/>
</dbReference>
<evidence type="ECO:0000256" key="1">
    <source>
        <dbReference type="ARBA" id="ARBA00002286"/>
    </source>
</evidence>
<evidence type="ECO:0000313" key="3">
    <source>
        <dbReference type="EMBL" id="MBE9032558.1"/>
    </source>
</evidence>
<dbReference type="InterPro" id="IPR010921">
    <property type="entry name" value="Trp_repressor/repl_initiator"/>
</dbReference>
<dbReference type="InterPro" id="IPR002514">
    <property type="entry name" value="Transposase_8"/>
</dbReference>
<gene>
    <name evidence="3" type="ORF">IQ266_22735</name>
</gene>
<dbReference type="AlphaFoldDB" id="A0A928VRQ6"/>
<keyword evidence="4" id="KW-1185">Reference proteome</keyword>
<dbReference type="NCBIfam" id="NF033516">
    <property type="entry name" value="transpos_IS3"/>
    <property type="match status" value="1"/>
</dbReference>
<organism evidence="3 4">
    <name type="scientific">Romeriopsis navalis LEGE 11480</name>
    <dbReference type="NCBI Taxonomy" id="2777977"/>
    <lineage>
        <taxon>Bacteria</taxon>
        <taxon>Bacillati</taxon>
        <taxon>Cyanobacteriota</taxon>
        <taxon>Cyanophyceae</taxon>
        <taxon>Leptolyngbyales</taxon>
        <taxon>Leptolyngbyaceae</taxon>
        <taxon>Romeriopsis</taxon>
        <taxon>Romeriopsis navalis</taxon>
    </lineage>
</organism>
<dbReference type="GO" id="GO:0006313">
    <property type="term" value="P:DNA transposition"/>
    <property type="evidence" value="ECO:0007669"/>
    <property type="project" value="InterPro"/>
</dbReference>
<dbReference type="Pfam" id="PF01527">
    <property type="entry name" value="HTH_Tnp_1"/>
    <property type="match status" value="1"/>
</dbReference>
<dbReference type="Pfam" id="PF00665">
    <property type="entry name" value="rve"/>
    <property type="match status" value="1"/>
</dbReference>
<proteinExistence type="predicted"/>
<dbReference type="GO" id="GO:0043565">
    <property type="term" value="F:sequence-specific DNA binding"/>
    <property type="evidence" value="ECO:0007669"/>
    <property type="project" value="InterPro"/>
</dbReference>
<dbReference type="GO" id="GO:0004803">
    <property type="term" value="F:transposase activity"/>
    <property type="evidence" value="ECO:0007669"/>
    <property type="project" value="InterPro"/>
</dbReference>
<dbReference type="SUPFAM" id="SSF53098">
    <property type="entry name" value="Ribonuclease H-like"/>
    <property type="match status" value="1"/>
</dbReference>
<dbReference type="InterPro" id="IPR050900">
    <property type="entry name" value="Transposase_IS3/IS150/IS904"/>
</dbReference>
<reference evidence="3" key="1">
    <citation type="submission" date="2020-10" db="EMBL/GenBank/DDBJ databases">
        <authorList>
            <person name="Castelo-Branco R."/>
            <person name="Eusebio N."/>
            <person name="Adriana R."/>
            <person name="Vieira A."/>
            <person name="Brugerolle De Fraissinette N."/>
            <person name="Rezende De Castro R."/>
            <person name="Schneider M.P."/>
            <person name="Vasconcelos V."/>
            <person name="Leao P.N."/>
        </authorList>
    </citation>
    <scope>NUCLEOTIDE SEQUENCE</scope>
    <source>
        <strain evidence="3">LEGE 11480</strain>
    </source>
</reference>
<dbReference type="PROSITE" id="PS50994">
    <property type="entry name" value="INTEGRASE"/>
    <property type="match status" value="1"/>
</dbReference>
<comment type="caution">
    <text evidence="3">The sequence shown here is derived from an EMBL/GenBank/DDBJ whole genome shotgun (WGS) entry which is preliminary data.</text>
</comment>
<dbReference type="InterPro" id="IPR025948">
    <property type="entry name" value="HTH-like_dom"/>
</dbReference>
<evidence type="ECO:0000259" key="2">
    <source>
        <dbReference type="PROSITE" id="PS50994"/>
    </source>
</evidence>
<dbReference type="Gene3D" id="3.30.420.10">
    <property type="entry name" value="Ribonuclease H-like superfamily/Ribonuclease H"/>
    <property type="match status" value="1"/>
</dbReference>
<protein>
    <submittedName>
        <fullName evidence="3">IS3 family transposase</fullName>
    </submittedName>
</protein>
<dbReference type="Pfam" id="PF13276">
    <property type="entry name" value="HTH_21"/>
    <property type="match status" value="1"/>
</dbReference>
<accession>A0A928VRQ6</accession>
<name>A0A928VRQ6_9CYAN</name>
<dbReference type="PANTHER" id="PTHR46889">
    <property type="entry name" value="TRANSPOSASE INSF FOR INSERTION SEQUENCE IS3B-RELATED"/>
    <property type="match status" value="1"/>
</dbReference>
<sequence>MRAVVQRVTTGNHRIMSRKTYSTEYKAKIALEAIQGLKTINKIATTHGLHPTQITQWKKQALESLPDAFSRKRQRQQQDQTALTGELYQQIGQLKWLKKKLVLPVVAKRLLIDRDHPDLSLQRQCELIGLNRSSWYYQAARESPENERLMALIDQQFTDTPFYGVRRMTAWLRTQGEPVNPKRVRRLMRKMGLMAIYPKPKLSLPGDTPRRFPYLLNDYAITQPNQVWSTDITYIRLSQGFIYLVAIIDWFSRYVLDWQVSNTMDVQFCLDNLDNALQTGQPHIFNSDQGAQFTSLAFTQRLEQAGIGISHDGKGRAYDNIFVERPWRSVKYEEVYIKSYTSVPEAIQNLNAYFQFYNQERLHQSLDYRPPALIHFQ</sequence>
<dbReference type="EMBL" id="JADEXQ010000111">
    <property type="protein sequence ID" value="MBE9032558.1"/>
    <property type="molecule type" value="Genomic_DNA"/>
</dbReference>
<evidence type="ECO:0000313" key="4">
    <source>
        <dbReference type="Proteomes" id="UP000625316"/>
    </source>
</evidence>
<dbReference type="GO" id="GO:0015074">
    <property type="term" value="P:DNA integration"/>
    <property type="evidence" value="ECO:0007669"/>
    <property type="project" value="InterPro"/>
</dbReference>
<dbReference type="InterPro" id="IPR036397">
    <property type="entry name" value="RNaseH_sf"/>
</dbReference>
<feature type="domain" description="Integrase catalytic" evidence="2">
    <location>
        <begin position="220"/>
        <end position="377"/>
    </location>
</feature>
<dbReference type="InterPro" id="IPR012337">
    <property type="entry name" value="RNaseH-like_sf"/>
</dbReference>
<comment type="function">
    <text evidence="1">Involved in the transposition of the insertion sequence.</text>
</comment>
<dbReference type="InterPro" id="IPR048020">
    <property type="entry name" value="Transpos_IS3"/>
</dbReference>
<dbReference type="SUPFAM" id="SSF48295">
    <property type="entry name" value="TrpR-like"/>
    <property type="match status" value="1"/>
</dbReference>
<dbReference type="Proteomes" id="UP000625316">
    <property type="component" value="Unassembled WGS sequence"/>
</dbReference>